<dbReference type="InterPro" id="IPR007473">
    <property type="entry name" value="RlmJ"/>
</dbReference>
<organism evidence="2 3">
    <name type="scientific">Lwoffella lincolnii</name>
    <dbReference type="NCBI Taxonomy" id="90241"/>
    <lineage>
        <taxon>Bacteria</taxon>
        <taxon>Pseudomonadati</taxon>
        <taxon>Pseudomonadota</taxon>
        <taxon>Gammaproteobacteria</taxon>
        <taxon>Moraxellales</taxon>
        <taxon>Moraxellaceae</taxon>
        <taxon>Lwoffella</taxon>
    </lineage>
</organism>
<keyword evidence="1" id="KW-0949">S-adenosyl-L-methionine</keyword>
<dbReference type="AlphaFoldDB" id="A0A1T0CC04"/>
<dbReference type="GO" id="GO:0036307">
    <property type="term" value="F:23S rRNA (adenine(2030)-N(6))-methyltransferase activity"/>
    <property type="evidence" value="ECO:0007669"/>
    <property type="project" value="UniProtKB-UniRule"/>
</dbReference>
<dbReference type="STRING" id="90241.B0682_07685"/>
<evidence type="ECO:0000313" key="2">
    <source>
        <dbReference type="EMBL" id="OOS19819.1"/>
    </source>
</evidence>
<protein>
    <recommendedName>
        <fullName evidence="1">Ribosomal RNA large subunit methyltransferase J</fullName>
        <ecNumber evidence="1">2.1.1.266</ecNumber>
    </recommendedName>
    <alternativeName>
        <fullName evidence="1">23S rRNA (adenine(2030)-N6)-methyltransferase</fullName>
    </alternativeName>
    <alternativeName>
        <fullName evidence="1">23S rRNA m6A2030 methyltransferase</fullName>
    </alternativeName>
</protein>
<sequence length="300" mass="34231">MNYRHAYHAGNFADVVKHILLIQLLTQMNHKGKPYYVLDAYGGRGLYSLKSNEATATNESKNGIGKLEQAVHTQQSNQPMPSAITTYLEQLAQARKFYDKNVYPGSPWWIANNAQNNNAQNQDILIRAEAFEKHADEFDALNYQLHQLPIGVHHRDAYEGIMGVIPPKERRGMVFIDPPFEQEHKDFSTLVALLELAYHKWQQGIYVLWYPIKNIDAVQIFHKKMKRTGIKRQLICELNAYPVDVPVGLSGTGMLIINPPWQFDRHAKDITSYLAPILKANDAPAMTAEQSHQVKWLVGE</sequence>
<feature type="active site" description="Proton acceptor" evidence="1">
    <location>
        <position position="177"/>
    </location>
</feature>
<dbReference type="PANTHER" id="PTHR37426:SF1">
    <property type="entry name" value="RIBOSOMAL RNA LARGE SUBUNIT METHYLTRANSFERASE J"/>
    <property type="match status" value="1"/>
</dbReference>
<accession>A0A1T0CC04</accession>
<dbReference type="Gene3D" id="3.40.50.150">
    <property type="entry name" value="Vaccinia Virus protein VP39"/>
    <property type="match status" value="1"/>
</dbReference>
<dbReference type="PANTHER" id="PTHR37426">
    <property type="entry name" value="RIBOSOMAL RNA LARGE SUBUNIT METHYLTRANSFERASE J"/>
    <property type="match status" value="1"/>
</dbReference>
<dbReference type="GO" id="GO:0070475">
    <property type="term" value="P:rRNA base methylation"/>
    <property type="evidence" value="ECO:0007669"/>
    <property type="project" value="UniProtKB-UniRule"/>
</dbReference>
<comment type="function">
    <text evidence="1">Specifically methylates the adenine in position 2030 of 23S rRNA.</text>
</comment>
<dbReference type="EMBL" id="MUYT01000012">
    <property type="protein sequence ID" value="OOS19819.1"/>
    <property type="molecule type" value="Genomic_DNA"/>
</dbReference>
<name>A0A1T0CC04_9GAMM</name>
<dbReference type="Pfam" id="PF04378">
    <property type="entry name" value="RsmJ"/>
    <property type="match status" value="1"/>
</dbReference>
<dbReference type="EC" id="2.1.1.266" evidence="1"/>
<evidence type="ECO:0000313" key="3">
    <source>
        <dbReference type="Proteomes" id="UP000191094"/>
    </source>
</evidence>
<dbReference type="GO" id="GO:0005829">
    <property type="term" value="C:cytosol"/>
    <property type="evidence" value="ECO:0007669"/>
    <property type="project" value="TreeGrafter"/>
</dbReference>
<dbReference type="Proteomes" id="UP000191094">
    <property type="component" value="Unassembled WGS sequence"/>
</dbReference>
<keyword evidence="1" id="KW-0694">RNA-binding</keyword>
<keyword evidence="1 2" id="KW-0808">Transferase</keyword>
<evidence type="ECO:0000256" key="1">
    <source>
        <dbReference type="HAMAP-Rule" id="MF_00934"/>
    </source>
</evidence>
<feature type="binding site" evidence="1">
    <location>
        <position position="177"/>
    </location>
    <ligand>
        <name>S-adenosyl-L-methionine</name>
        <dbReference type="ChEBI" id="CHEBI:59789"/>
    </ligand>
</feature>
<dbReference type="GO" id="GO:0003723">
    <property type="term" value="F:RNA binding"/>
    <property type="evidence" value="ECO:0007669"/>
    <property type="project" value="UniProtKB-UniRule"/>
</dbReference>
<gene>
    <name evidence="1" type="primary">rlmJ</name>
    <name evidence="2" type="ORF">B0682_07685</name>
</gene>
<feature type="binding site" evidence="1">
    <location>
        <position position="18"/>
    </location>
    <ligand>
        <name>S-adenosyl-L-methionine</name>
        <dbReference type="ChEBI" id="CHEBI:59789"/>
    </ligand>
</feature>
<feature type="binding site" evidence="1">
    <location>
        <begin position="156"/>
        <end position="157"/>
    </location>
    <ligand>
        <name>S-adenosyl-L-methionine</name>
        <dbReference type="ChEBI" id="CHEBI:59789"/>
    </ligand>
</feature>
<dbReference type="OrthoDB" id="9791274at2"/>
<comment type="catalytic activity">
    <reaction evidence="1">
        <text>adenosine(2030) in 23S rRNA + S-adenosyl-L-methionine = N(6)-methyladenosine(2030) in 23S rRNA + S-adenosyl-L-homocysteine + H(+)</text>
        <dbReference type="Rhea" id="RHEA:43736"/>
        <dbReference type="Rhea" id="RHEA-COMP:10668"/>
        <dbReference type="Rhea" id="RHEA-COMP:10669"/>
        <dbReference type="ChEBI" id="CHEBI:15378"/>
        <dbReference type="ChEBI" id="CHEBI:57856"/>
        <dbReference type="ChEBI" id="CHEBI:59789"/>
        <dbReference type="ChEBI" id="CHEBI:74411"/>
        <dbReference type="ChEBI" id="CHEBI:74449"/>
        <dbReference type="EC" id="2.1.1.266"/>
    </reaction>
</comment>
<comment type="caution">
    <text evidence="2">The sequence shown here is derived from an EMBL/GenBank/DDBJ whole genome shotgun (WGS) entry which is preliminary data.</text>
</comment>
<proteinExistence type="inferred from homology"/>
<feature type="site" description="Interaction with substrate rRNA" evidence="1">
    <location>
        <position position="3"/>
    </location>
</feature>
<reference evidence="2 3" key="1">
    <citation type="submission" date="2017-02" db="EMBL/GenBank/DDBJ databases">
        <title>Draft genome sequence of Moraxella lincolnii CCUG 9405T type strain.</title>
        <authorList>
            <person name="Salva-Serra F."/>
            <person name="Engstrom-Jakobsson H."/>
            <person name="Thorell K."/>
            <person name="Jaen-Luchoro D."/>
            <person name="Gonzales-Siles L."/>
            <person name="Karlsson R."/>
            <person name="Yazdan S."/>
            <person name="Boulund F."/>
            <person name="Johnning A."/>
            <person name="Engstrand L."/>
            <person name="Kristiansson E."/>
            <person name="Moore E."/>
        </authorList>
    </citation>
    <scope>NUCLEOTIDE SEQUENCE [LARGE SCALE GENOMIC DNA]</scope>
    <source>
        <strain evidence="2 3">CCUG 9405</strain>
    </source>
</reference>
<keyword evidence="1" id="KW-0698">rRNA processing</keyword>
<keyword evidence="3" id="KW-1185">Reference proteome</keyword>
<dbReference type="RefSeq" id="WP_078307977.1">
    <property type="nucleotide sequence ID" value="NZ_CP147511.1"/>
</dbReference>
<dbReference type="SUPFAM" id="SSF53335">
    <property type="entry name" value="S-adenosyl-L-methionine-dependent methyltransferases"/>
    <property type="match status" value="1"/>
</dbReference>
<feature type="binding site" evidence="1">
    <location>
        <position position="41"/>
    </location>
    <ligand>
        <name>S-adenosyl-L-methionine</name>
        <dbReference type="ChEBI" id="CHEBI:59789"/>
    </ligand>
</feature>
<feature type="binding site" evidence="1">
    <location>
        <position position="129"/>
    </location>
    <ligand>
        <name>S-adenosyl-L-methionine</name>
        <dbReference type="ChEBI" id="CHEBI:59789"/>
    </ligand>
</feature>
<comment type="similarity">
    <text evidence="1">Belongs to the RlmJ family.</text>
</comment>
<dbReference type="HAMAP" id="MF_00934">
    <property type="entry name" value="23SrRNA_methyltr_J"/>
    <property type="match status" value="1"/>
</dbReference>
<feature type="binding site" evidence="1">
    <location>
        <position position="106"/>
    </location>
    <ligand>
        <name>S-adenosyl-L-methionine</name>
        <dbReference type="ChEBI" id="CHEBI:59789"/>
    </ligand>
</feature>
<dbReference type="InterPro" id="IPR029063">
    <property type="entry name" value="SAM-dependent_MTases_sf"/>
</dbReference>
<comment type="subunit">
    <text evidence="1">Monomer.</text>
</comment>
<keyword evidence="1 2" id="KW-0489">Methyltransferase</keyword>